<dbReference type="InterPro" id="IPR053178">
    <property type="entry name" value="Osmoadaptation_assoc"/>
</dbReference>
<dbReference type="GO" id="GO:0000981">
    <property type="term" value="F:DNA-binding transcription factor activity, RNA polymerase II-specific"/>
    <property type="evidence" value="ECO:0007669"/>
    <property type="project" value="InterPro"/>
</dbReference>
<accession>A0A2T2NWY3</accession>
<dbReference type="Proteomes" id="UP000240883">
    <property type="component" value="Unassembled WGS sequence"/>
</dbReference>
<evidence type="ECO:0000313" key="5">
    <source>
        <dbReference type="Proteomes" id="UP000240883"/>
    </source>
</evidence>
<dbReference type="AlphaFoldDB" id="A0A2T2NWY3"/>
<keyword evidence="5" id="KW-1185">Reference proteome</keyword>
<name>A0A2T2NWY3_CORCC</name>
<dbReference type="SUPFAM" id="SSF57701">
    <property type="entry name" value="Zn2/Cys6 DNA-binding domain"/>
    <property type="match status" value="1"/>
</dbReference>
<dbReference type="STRING" id="1448308.A0A2T2NWY3"/>
<dbReference type="CDD" id="cd00067">
    <property type="entry name" value="GAL4"/>
    <property type="match status" value="1"/>
</dbReference>
<sequence>MTRAEKCDVCRSRKVKCDEMKPACGACLKGGRPCTYTYGKPSAFVLENPSQFTGYGKPKVAPLVHPIVHYKDVKSMPSSRQKLRTSKGVGAQSIEQEPLLSTSSGESTLVSTKPSSISNCLALAQPSSLQSTLVTRFIHLLGPQLENPNPFIVDGSWTHSIPARIGHSDVFDLSVGFALDCFAVYNNNTFSNQRAATISKGKALNALRASIQRSGNRPELDLLLAVKLHFYSEVFLNFRIMDVRNWTGYFFHMNGLFELLKFGNEAWLRDPEYWHFVQGTYMEEVVSAAFEGKLSGFETDFYLSATSTGLNPQPPSVFLEASTSLMHCWIQVPRLIALVREARLHPEDMGALASAVALAETIWALDPAAVLNRHFAAATKILPIAPAQEISDIAPARFEFDSIDSLILFTRYWMFHNFLCGITWSLRTSFPQQSAASLLPSDDVVAQIDVLAATNIVQSLPQALRLCESMPLLPLRIASPLQTTAGCWHRAMMRKSGSIKPLTQTYADADASCRHGRMLAWVLEANNQIHDQWGFPRIGLNLFERAQEYISGGTEWHGLFPPGLTGLKACEGDRRRGGVERG</sequence>
<dbReference type="InterPro" id="IPR036864">
    <property type="entry name" value="Zn2-C6_fun-type_DNA-bd_sf"/>
</dbReference>
<dbReference type="EMBL" id="KZ678132">
    <property type="protein sequence ID" value="PSN69598.1"/>
    <property type="molecule type" value="Genomic_DNA"/>
</dbReference>
<evidence type="ECO:0000256" key="2">
    <source>
        <dbReference type="SAM" id="MobiDB-lite"/>
    </source>
</evidence>
<dbReference type="Gene3D" id="4.10.240.10">
    <property type="entry name" value="Zn(2)-C6 fungal-type DNA-binding domain"/>
    <property type="match status" value="1"/>
</dbReference>
<organism evidence="4 5">
    <name type="scientific">Corynespora cassiicola Philippines</name>
    <dbReference type="NCBI Taxonomy" id="1448308"/>
    <lineage>
        <taxon>Eukaryota</taxon>
        <taxon>Fungi</taxon>
        <taxon>Dikarya</taxon>
        <taxon>Ascomycota</taxon>
        <taxon>Pezizomycotina</taxon>
        <taxon>Dothideomycetes</taxon>
        <taxon>Pleosporomycetidae</taxon>
        <taxon>Pleosporales</taxon>
        <taxon>Corynesporascaceae</taxon>
        <taxon>Corynespora</taxon>
    </lineage>
</organism>
<feature type="compositionally biased region" description="Polar residues" evidence="2">
    <location>
        <begin position="93"/>
        <end position="107"/>
    </location>
</feature>
<feature type="region of interest" description="Disordered" evidence="2">
    <location>
        <begin position="75"/>
        <end position="107"/>
    </location>
</feature>
<feature type="domain" description="Zn(2)-C6 fungal-type" evidence="3">
    <location>
        <begin position="6"/>
        <end position="36"/>
    </location>
</feature>
<evidence type="ECO:0000313" key="4">
    <source>
        <dbReference type="EMBL" id="PSN69598.1"/>
    </source>
</evidence>
<proteinExistence type="predicted"/>
<evidence type="ECO:0000259" key="3">
    <source>
        <dbReference type="PROSITE" id="PS50048"/>
    </source>
</evidence>
<evidence type="ECO:0000256" key="1">
    <source>
        <dbReference type="ARBA" id="ARBA00023242"/>
    </source>
</evidence>
<dbReference type="Pfam" id="PF00172">
    <property type="entry name" value="Zn_clus"/>
    <property type="match status" value="1"/>
</dbReference>
<dbReference type="InterPro" id="IPR001138">
    <property type="entry name" value="Zn2Cys6_DnaBD"/>
</dbReference>
<dbReference type="PANTHER" id="PTHR38111:SF2">
    <property type="entry name" value="FINGER DOMAIN PROTEIN, PUTATIVE (AFU_ORTHOLOGUE AFUA_1G01560)-RELATED"/>
    <property type="match status" value="1"/>
</dbReference>
<keyword evidence="1" id="KW-0539">Nucleus</keyword>
<reference evidence="4 5" key="1">
    <citation type="journal article" date="2018" name="Front. Microbiol.">
        <title>Genome-Wide Analysis of Corynespora cassiicola Leaf Fall Disease Putative Effectors.</title>
        <authorList>
            <person name="Lopez D."/>
            <person name="Ribeiro S."/>
            <person name="Label P."/>
            <person name="Fumanal B."/>
            <person name="Venisse J.S."/>
            <person name="Kohler A."/>
            <person name="de Oliveira R.R."/>
            <person name="Labutti K."/>
            <person name="Lipzen A."/>
            <person name="Lail K."/>
            <person name="Bauer D."/>
            <person name="Ohm R.A."/>
            <person name="Barry K.W."/>
            <person name="Spatafora J."/>
            <person name="Grigoriev I.V."/>
            <person name="Martin F.M."/>
            <person name="Pujade-Renaud V."/>
        </authorList>
    </citation>
    <scope>NUCLEOTIDE SEQUENCE [LARGE SCALE GENOMIC DNA]</scope>
    <source>
        <strain evidence="4 5">Philippines</strain>
    </source>
</reference>
<gene>
    <name evidence="4" type="ORF">BS50DRAFT_489182</name>
</gene>
<dbReference type="PROSITE" id="PS50048">
    <property type="entry name" value="ZN2_CY6_FUNGAL_2"/>
    <property type="match status" value="1"/>
</dbReference>
<dbReference type="SMART" id="SM00066">
    <property type="entry name" value="GAL4"/>
    <property type="match status" value="1"/>
</dbReference>
<protein>
    <recommendedName>
        <fullName evidence="3">Zn(2)-C6 fungal-type domain-containing protein</fullName>
    </recommendedName>
</protein>
<dbReference type="OrthoDB" id="5126878at2759"/>
<dbReference type="PANTHER" id="PTHR38111">
    <property type="entry name" value="ZN(2)-C6 FUNGAL-TYPE DOMAIN-CONTAINING PROTEIN-RELATED"/>
    <property type="match status" value="1"/>
</dbReference>
<dbReference type="GO" id="GO:0008270">
    <property type="term" value="F:zinc ion binding"/>
    <property type="evidence" value="ECO:0007669"/>
    <property type="project" value="InterPro"/>
</dbReference>